<dbReference type="EMBL" id="JAEPRE010000001">
    <property type="protein sequence ID" value="KAG2237970.1"/>
    <property type="molecule type" value="Genomic_DNA"/>
</dbReference>
<feature type="binding site" evidence="9">
    <location>
        <position position="116"/>
    </location>
    <ligand>
        <name>ATP</name>
        <dbReference type="ChEBI" id="CHEBI:30616"/>
    </ligand>
</feature>
<dbReference type="GO" id="GO:0005829">
    <property type="term" value="C:cytosol"/>
    <property type="evidence" value="ECO:0007669"/>
    <property type="project" value="TreeGrafter"/>
</dbReference>
<dbReference type="InterPro" id="IPR017441">
    <property type="entry name" value="Protein_kinase_ATP_BS"/>
</dbReference>
<keyword evidence="2 10" id="KW-0723">Serine/threonine-protein kinase</keyword>
<comment type="similarity">
    <text evidence="10">Belongs to the protein kinase superfamily.</text>
</comment>
<dbReference type="AlphaFoldDB" id="A0A8H7SX30"/>
<evidence type="ECO:0000313" key="13">
    <source>
        <dbReference type="EMBL" id="KAG2237970.1"/>
    </source>
</evidence>
<keyword evidence="5" id="KW-0418">Kinase</keyword>
<accession>A0A8H7SX30</accession>
<proteinExistence type="inferred from homology"/>
<dbReference type="GO" id="GO:0004691">
    <property type="term" value="F:cAMP-dependent protein kinase activity"/>
    <property type="evidence" value="ECO:0007669"/>
    <property type="project" value="UniProtKB-EC"/>
</dbReference>
<dbReference type="FunFam" id="3.30.200.20:FF:000042">
    <property type="entry name" value="Aurora kinase A"/>
    <property type="match status" value="1"/>
</dbReference>
<dbReference type="SUPFAM" id="SSF56112">
    <property type="entry name" value="Protein kinase-like (PK-like)"/>
    <property type="match status" value="1"/>
</dbReference>
<sequence>PVYTHKLPDNFFTSCSPPSPISPISCYDSKKSTPIPSPRLHPSFIAHDIIIEPLDLNKPPIVLPPTPVLEKKTLIQKSKVRMSLDDFDIKQTVGTGSFARVHVAKSKINQKYYAIKAINKKDLVTRRQLAHAQNERLILSSVSHPFVVKLWGTFQSESHVFLVMDYISGGELFRMIRKQKKFTEEQTKFYAAEVVLALEYLHSIDIAYRDIKPENILIDQRGHVKLTDFGFAKTVLHKTWTVCGTPDYLAPEIIRSKGYTKAVDWWGLGVLIFEMLTGRPPFVAKNPVDKYQKILECDIVWPNEITQEAKDLIQNLLKIQPTERFEAEQVKTHAWFQSIDFDKLLAREVTPPFVPDIKFDGDTRCFDYYEEMILPYHLMQTDKPYCDHFPNF</sequence>
<dbReference type="GO" id="GO:0005952">
    <property type="term" value="C:cAMP-dependent protein kinase complex"/>
    <property type="evidence" value="ECO:0007669"/>
    <property type="project" value="TreeGrafter"/>
</dbReference>
<dbReference type="PROSITE" id="PS51285">
    <property type="entry name" value="AGC_KINASE_CTER"/>
    <property type="match status" value="1"/>
</dbReference>
<evidence type="ECO:0000259" key="11">
    <source>
        <dbReference type="PROSITE" id="PS50011"/>
    </source>
</evidence>
<dbReference type="Pfam" id="PF00069">
    <property type="entry name" value="Pkinase"/>
    <property type="match status" value="1"/>
</dbReference>
<dbReference type="GO" id="GO:0009653">
    <property type="term" value="P:anatomical structure morphogenesis"/>
    <property type="evidence" value="ECO:0007669"/>
    <property type="project" value="UniProtKB-ARBA"/>
</dbReference>
<keyword evidence="6 9" id="KW-0067">ATP-binding</keyword>
<dbReference type="PROSITE" id="PS00108">
    <property type="entry name" value="PROTEIN_KINASE_ST"/>
    <property type="match status" value="1"/>
</dbReference>
<evidence type="ECO:0000256" key="3">
    <source>
        <dbReference type="ARBA" id="ARBA00022679"/>
    </source>
</evidence>
<dbReference type="SMART" id="SM00133">
    <property type="entry name" value="S_TK_X"/>
    <property type="match status" value="1"/>
</dbReference>
<dbReference type="PANTHER" id="PTHR24353">
    <property type="entry name" value="CYCLIC NUCLEOTIDE-DEPENDENT PROTEIN KINASE"/>
    <property type="match status" value="1"/>
</dbReference>
<evidence type="ECO:0000256" key="1">
    <source>
        <dbReference type="ARBA" id="ARBA00012444"/>
    </source>
</evidence>
<evidence type="ECO:0000256" key="5">
    <source>
        <dbReference type="ARBA" id="ARBA00022777"/>
    </source>
</evidence>
<dbReference type="FunFam" id="1.10.510.10:FF:000005">
    <property type="entry name" value="cAMP-dependent protein kinase catalytic subunit alpha"/>
    <property type="match status" value="1"/>
</dbReference>
<dbReference type="InterPro" id="IPR011009">
    <property type="entry name" value="Kinase-like_dom_sf"/>
</dbReference>
<keyword evidence="3" id="KW-0808">Transferase</keyword>
<dbReference type="PROSITE" id="PS50011">
    <property type="entry name" value="PROTEIN_KINASE_DOM"/>
    <property type="match status" value="1"/>
</dbReference>
<keyword evidence="14" id="KW-1185">Reference proteome</keyword>
<reference evidence="13" key="1">
    <citation type="submission" date="2021-01" db="EMBL/GenBank/DDBJ databases">
        <title>Metabolic potential, ecology and presence of endohyphal bacteria is reflected in genomic diversity of Mucoromycotina.</title>
        <authorList>
            <person name="Muszewska A."/>
            <person name="Okrasinska A."/>
            <person name="Steczkiewicz K."/>
            <person name="Drgas O."/>
            <person name="Orlowska M."/>
            <person name="Perlinska-Lenart U."/>
            <person name="Aleksandrzak-Piekarczyk T."/>
            <person name="Szatraj K."/>
            <person name="Zielenkiewicz U."/>
            <person name="Pilsyk S."/>
            <person name="Malc E."/>
            <person name="Mieczkowski P."/>
            <person name="Kruszewska J.S."/>
            <person name="Biernat P."/>
            <person name="Pawlowska J."/>
        </authorList>
    </citation>
    <scope>NUCLEOTIDE SEQUENCE</scope>
    <source>
        <strain evidence="13">WA0000018081</strain>
    </source>
</reference>
<dbReference type="EC" id="2.7.11.11" evidence="1"/>
<gene>
    <name evidence="13" type="ORF">INT48_002532</name>
</gene>
<evidence type="ECO:0000256" key="8">
    <source>
        <dbReference type="ARBA" id="ARBA00047454"/>
    </source>
</evidence>
<dbReference type="Gene3D" id="3.30.200.20">
    <property type="entry name" value="Phosphorylase Kinase, domain 1"/>
    <property type="match status" value="1"/>
</dbReference>
<evidence type="ECO:0000256" key="9">
    <source>
        <dbReference type="PROSITE-ProRule" id="PRU10141"/>
    </source>
</evidence>
<dbReference type="GO" id="GO:0005524">
    <property type="term" value="F:ATP binding"/>
    <property type="evidence" value="ECO:0007669"/>
    <property type="project" value="UniProtKB-UniRule"/>
</dbReference>
<dbReference type="Proteomes" id="UP000613177">
    <property type="component" value="Unassembled WGS sequence"/>
</dbReference>
<evidence type="ECO:0000256" key="4">
    <source>
        <dbReference type="ARBA" id="ARBA00022741"/>
    </source>
</evidence>
<feature type="non-terminal residue" evidence="13">
    <location>
        <position position="1"/>
    </location>
</feature>
<comment type="catalytic activity">
    <reaction evidence="8">
        <text>L-seryl-[protein] + ATP = O-phospho-L-seryl-[protein] + ADP + H(+)</text>
        <dbReference type="Rhea" id="RHEA:17989"/>
        <dbReference type="Rhea" id="RHEA-COMP:9863"/>
        <dbReference type="Rhea" id="RHEA-COMP:11604"/>
        <dbReference type="ChEBI" id="CHEBI:15378"/>
        <dbReference type="ChEBI" id="CHEBI:29999"/>
        <dbReference type="ChEBI" id="CHEBI:30616"/>
        <dbReference type="ChEBI" id="CHEBI:83421"/>
        <dbReference type="ChEBI" id="CHEBI:456216"/>
        <dbReference type="EC" id="2.7.11.11"/>
    </reaction>
</comment>
<comment type="caution">
    <text evidence="13">The sequence shown here is derived from an EMBL/GenBank/DDBJ whole genome shotgun (WGS) entry which is preliminary data.</text>
</comment>
<evidence type="ECO:0000259" key="12">
    <source>
        <dbReference type="PROSITE" id="PS51285"/>
    </source>
</evidence>
<dbReference type="PROSITE" id="PS00107">
    <property type="entry name" value="PROTEIN_KINASE_ATP"/>
    <property type="match status" value="1"/>
</dbReference>
<evidence type="ECO:0000256" key="7">
    <source>
        <dbReference type="ARBA" id="ARBA00047292"/>
    </source>
</evidence>
<comment type="catalytic activity">
    <reaction evidence="7">
        <text>L-threonyl-[protein] + ATP = O-phospho-L-threonyl-[protein] + ADP + H(+)</text>
        <dbReference type="Rhea" id="RHEA:46608"/>
        <dbReference type="Rhea" id="RHEA-COMP:11060"/>
        <dbReference type="Rhea" id="RHEA-COMP:11605"/>
        <dbReference type="ChEBI" id="CHEBI:15378"/>
        <dbReference type="ChEBI" id="CHEBI:30013"/>
        <dbReference type="ChEBI" id="CHEBI:30616"/>
        <dbReference type="ChEBI" id="CHEBI:61977"/>
        <dbReference type="ChEBI" id="CHEBI:456216"/>
        <dbReference type="EC" id="2.7.11.11"/>
    </reaction>
</comment>
<dbReference type="InterPro" id="IPR000961">
    <property type="entry name" value="AGC-kinase_C"/>
</dbReference>
<dbReference type="InterPro" id="IPR000719">
    <property type="entry name" value="Prot_kinase_dom"/>
</dbReference>
<keyword evidence="4 9" id="KW-0547">Nucleotide-binding</keyword>
<feature type="domain" description="AGC-kinase C-terminal" evidence="12">
    <location>
        <begin position="337"/>
        <end position="392"/>
    </location>
</feature>
<evidence type="ECO:0000256" key="10">
    <source>
        <dbReference type="RuleBase" id="RU000304"/>
    </source>
</evidence>
<dbReference type="Gene3D" id="1.10.510.10">
    <property type="entry name" value="Transferase(Phosphotransferase) domain 1"/>
    <property type="match status" value="1"/>
</dbReference>
<evidence type="ECO:0000256" key="6">
    <source>
        <dbReference type="ARBA" id="ARBA00022840"/>
    </source>
</evidence>
<evidence type="ECO:0000313" key="14">
    <source>
        <dbReference type="Proteomes" id="UP000613177"/>
    </source>
</evidence>
<dbReference type="GO" id="GO:0005634">
    <property type="term" value="C:nucleus"/>
    <property type="evidence" value="ECO:0007669"/>
    <property type="project" value="TreeGrafter"/>
</dbReference>
<dbReference type="PANTHER" id="PTHR24353:SF153">
    <property type="entry name" value="CAMP-DEPENDENT PROTEIN KINASE CATALYTIC SUBUNIT 1"/>
    <property type="match status" value="1"/>
</dbReference>
<protein>
    <recommendedName>
        <fullName evidence="1">cAMP-dependent protein kinase</fullName>
        <ecNumber evidence="1">2.7.11.11</ecNumber>
    </recommendedName>
</protein>
<evidence type="ECO:0000256" key="2">
    <source>
        <dbReference type="ARBA" id="ARBA00022527"/>
    </source>
</evidence>
<organism evidence="13 14">
    <name type="scientific">Thamnidium elegans</name>
    <dbReference type="NCBI Taxonomy" id="101142"/>
    <lineage>
        <taxon>Eukaryota</taxon>
        <taxon>Fungi</taxon>
        <taxon>Fungi incertae sedis</taxon>
        <taxon>Mucoromycota</taxon>
        <taxon>Mucoromycotina</taxon>
        <taxon>Mucoromycetes</taxon>
        <taxon>Mucorales</taxon>
        <taxon>Mucorineae</taxon>
        <taxon>Mucoraceae</taxon>
        <taxon>Thamnidium</taxon>
    </lineage>
</organism>
<feature type="domain" description="Protein kinase" evidence="11">
    <location>
        <begin position="87"/>
        <end position="336"/>
    </location>
</feature>
<name>A0A8H7SX30_9FUNG</name>
<dbReference type="InterPro" id="IPR008271">
    <property type="entry name" value="Ser/Thr_kinase_AS"/>
</dbReference>
<dbReference type="SMART" id="SM00220">
    <property type="entry name" value="S_TKc"/>
    <property type="match status" value="1"/>
</dbReference>